<dbReference type="AlphaFoldDB" id="A0AAU1ULY1"/>
<keyword evidence="1" id="KW-0862">Zinc</keyword>
<dbReference type="GO" id="GO:0008270">
    <property type="term" value="F:zinc ion binding"/>
    <property type="evidence" value="ECO:0007669"/>
    <property type="project" value="UniProtKB-KW"/>
</dbReference>
<dbReference type="PANTHER" id="PTHR38133:SF1">
    <property type="entry name" value="SLR1429 PROTEIN"/>
    <property type="match status" value="1"/>
</dbReference>
<name>A0AAU1ULY1_9ACTN</name>
<gene>
    <name evidence="3" type="ORF">OHU69_49115</name>
</gene>
<feature type="domain" description="SWIM-type" evidence="2">
    <location>
        <begin position="136"/>
        <end position="171"/>
    </location>
</feature>
<dbReference type="PROSITE" id="PS50966">
    <property type="entry name" value="ZF_SWIM"/>
    <property type="match status" value="1"/>
</dbReference>
<keyword evidence="1" id="KW-0863">Zinc-finger</keyword>
<dbReference type="PANTHER" id="PTHR38133">
    <property type="entry name" value="SLR1429 PROTEIN"/>
    <property type="match status" value="1"/>
</dbReference>
<dbReference type="Pfam" id="PF04434">
    <property type="entry name" value="SWIM"/>
    <property type="match status" value="1"/>
</dbReference>
<keyword evidence="1" id="KW-0479">Metal-binding</keyword>
<dbReference type="EMBL" id="CP108195">
    <property type="protein sequence ID" value="WTS18247.1"/>
    <property type="molecule type" value="Genomic_DNA"/>
</dbReference>
<evidence type="ECO:0000259" key="2">
    <source>
        <dbReference type="PROSITE" id="PS50966"/>
    </source>
</evidence>
<protein>
    <submittedName>
        <fullName evidence="3">SWIM zinc finger family protein</fullName>
    </submittedName>
</protein>
<accession>A0AAU1ULY1</accession>
<organism evidence="3">
    <name type="scientific">Streptomyces sp. NBC_00119</name>
    <dbReference type="NCBI Taxonomy" id="2975659"/>
    <lineage>
        <taxon>Bacteria</taxon>
        <taxon>Bacillati</taxon>
        <taxon>Actinomycetota</taxon>
        <taxon>Actinomycetes</taxon>
        <taxon>Kitasatosporales</taxon>
        <taxon>Streptomycetaceae</taxon>
        <taxon>Streptomyces</taxon>
    </lineage>
</organism>
<evidence type="ECO:0000256" key="1">
    <source>
        <dbReference type="PROSITE-ProRule" id="PRU00325"/>
    </source>
</evidence>
<proteinExistence type="predicted"/>
<evidence type="ECO:0000313" key="3">
    <source>
        <dbReference type="EMBL" id="WTS18247.1"/>
    </source>
</evidence>
<sequence>MNRRATAMTLPAPKPLGGRRELATKWWGERWVDSLEDPDGQAYGYSSSGRDGRLARGRTYARQGSVGEITVRAGYLAARVKGSRRTPYRCEIHVPELPDATWETLLGAWAATGPELLRELAEGDLGDLAIEAALAVEVLLTPLPDEFTYFCSCPDWGDPCKHAAALSYAFAHTLDTRHDALLTLRGRPLEQACVDLATRLARQEQALADASAAQQAGPSGLPAARIFAQAREAAGAPGLPDLPAPAPVQQDMPSLTVPFTGGETIDPAPLRLLVADAAQRAAHLYAQLTRPCAHDDTDVADAAAAGPHHRQAQAATPAPDLFLDASPWHDAVRRAAACDGDPHQFGRLLNSSDQARTGLARAAVAWRHGGEAALATLDGTHMPSPEAEAAARHQLRTVRLPERSAPPRIRRTRGRLQLTGEGVELRRGPDERWYPYRKDRGQWWAAGPPAHDAAEALRGTFAAG</sequence>
<reference evidence="3" key="1">
    <citation type="submission" date="2022-10" db="EMBL/GenBank/DDBJ databases">
        <title>The complete genomes of actinobacterial strains from the NBC collection.</title>
        <authorList>
            <person name="Joergensen T.S."/>
            <person name="Alvarez Arevalo M."/>
            <person name="Sterndorff E.B."/>
            <person name="Faurdal D."/>
            <person name="Vuksanovic O."/>
            <person name="Mourched A.-S."/>
            <person name="Charusanti P."/>
            <person name="Shaw S."/>
            <person name="Blin K."/>
            <person name="Weber T."/>
        </authorList>
    </citation>
    <scope>NUCLEOTIDE SEQUENCE</scope>
    <source>
        <strain evidence="3">NBC_00119</strain>
    </source>
</reference>
<dbReference type="InterPro" id="IPR007527">
    <property type="entry name" value="Znf_SWIM"/>
</dbReference>